<comment type="caution">
    <text evidence="2">The sequence shown here is derived from an EMBL/GenBank/DDBJ whole genome shotgun (WGS) entry which is preliminary data.</text>
</comment>
<dbReference type="EMBL" id="JAFKMR010000016">
    <property type="protein sequence ID" value="MBN8744303.1"/>
    <property type="molecule type" value="Genomic_DNA"/>
</dbReference>
<dbReference type="InterPro" id="IPR022742">
    <property type="entry name" value="Hydrolase_4"/>
</dbReference>
<dbReference type="Proteomes" id="UP000664800">
    <property type="component" value="Unassembled WGS sequence"/>
</dbReference>
<dbReference type="Gene3D" id="3.40.50.1820">
    <property type="entry name" value="alpha/beta hydrolase"/>
    <property type="match status" value="1"/>
</dbReference>
<evidence type="ECO:0000313" key="3">
    <source>
        <dbReference type="Proteomes" id="UP000664800"/>
    </source>
</evidence>
<evidence type="ECO:0000259" key="1">
    <source>
        <dbReference type="Pfam" id="PF12146"/>
    </source>
</evidence>
<proteinExistence type="predicted"/>
<gene>
    <name evidence="2" type="ORF">J0I24_08315</name>
</gene>
<dbReference type="AlphaFoldDB" id="A0A8I1MVJ9"/>
<protein>
    <submittedName>
        <fullName evidence="2">Alpha/beta fold hydrolase</fullName>
    </submittedName>
</protein>
<dbReference type="GO" id="GO:0016787">
    <property type="term" value="F:hydrolase activity"/>
    <property type="evidence" value="ECO:0007669"/>
    <property type="project" value="UniProtKB-KW"/>
</dbReference>
<name>A0A8I1MVJ9_THIA3</name>
<reference evidence="2" key="1">
    <citation type="submission" date="2021-02" db="EMBL/GenBank/DDBJ databases">
        <title>Thiocyanate and organic carbon inputs drive convergent selection for specific autotrophic Afipia and Thiobacillus strains within complex microbiomes.</title>
        <authorList>
            <person name="Huddy R.J."/>
            <person name="Sachdeva R."/>
            <person name="Kadzinga F."/>
            <person name="Kantor R.S."/>
            <person name="Harrison S.T.L."/>
            <person name="Banfield J.F."/>
        </authorList>
    </citation>
    <scope>NUCLEOTIDE SEQUENCE</scope>
    <source>
        <strain evidence="2">SCN18_13_7_16_R3_B_64_19</strain>
    </source>
</reference>
<keyword evidence="2" id="KW-0378">Hydrolase</keyword>
<dbReference type="Pfam" id="PF12146">
    <property type="entry name" value="Hydrolase_4"/>
    <property type="match status" value="1"/>
</dbReference>
<organism evidence="2 3">
    <name type="scientific">Thiomonas arsenitoxydans (strain DSM 22701 / CIP 110005 / 3As)</name>
    <dbReference type="NCBI Taxonomy" id="426114"/>
    <lineage>
        <taxon>Bacteria</taxon>
        <taxon>Pseudomonadati</taxon>
        <taxon>Pseudomonadota</taxon>
        <taxon>Betaproteobacteria</taxon>
        <taxon>Burkholderiales</taxon>
        <taxon>Thiomonas</taxon>
    </lineage>
</organism>
<accession>A0A8I1MVJ9</accession>
<feature type="domain" description="Serine aminopeptidase S33" evidence="1">
    <location>
        <begin position="47"/>
        <end position="149"/>
    </location>
</feature>
<dbReference type="InterPro" id="IPR029058">
    <property type="entry name" value="AB_hydrolase_fold"/>
</dbReference>
<evidence type="ECO:0000313" key="2">
    <source>
        <dbReference type="EMBL" id="MBN8744303.1"/>
    </source>
</evidence>
<sequence>MTPVRLFNGNRELVGLYLEPAEDAQPQQHAVLLCNPFGQEGIRAHRLYRVMGERLAAAGYHVLRFDYYGSGDSAGSDEEWDVQGSIADARAALAELLRRSRAPRWSAVGLRLGGTIALEVARLAPTPAQLLMLIEPVLDGSAYLRSLADSSLESLHRGYGVRWPLSARLRDTMLPTPESEALGFYLSPATRSQIDAITPACLETVLASTLRLLSPDSQATRQFLQRAGVTLPPAVEFVDSDARIDWATDSAAATSIVPMHWIRDLLDHLAESAHA</sequence>
<dbReference type="SUPFAM" id="SSF53474">
    <property type="entry name" value="alpha/beta-Hydrolases"/>
    <property type="match status" value="1"/>
</dbReference>